<dbReference type="Proteomes" id="UP000078486">
    <property type="component" value="Unassembled WGS sequence"/>
</dbReference>
<dbReference type="InterPro" id="IPR029044">
    <property type="entry name" value="Nucleotide-diphossugar_trans"/>
</dbReference>
<dbReference type="OrthoDB" id="8479124at2"/>
<dbReference type="RefSeq" id="WP_068768925.1">
    <property type="nucleotide sequence ID" value="NZ_CP109796.1"/>
</dbReference>
<organism evidence="1 2">
    <name type="scientific">Termitidicoccus mucosus</name>
    <dbReference type="NCBI Taxonomy" id="1184151"/>
    <lineage>
        <taxon>Bacteria</taxon>
        <taxon>Pseudomonadati</taxon>
        <taxon>Verrucomicrobiota</taxon>
        <taxon>Opitutia</taxon>
        <taxon>Opitutales</taxon>
        <taxon>Opitutaceae</taxon>
        <taxon>Termitidicoccus</taxon>
    </lineage>
</organism>
<dbReference type="Gene3D" id="3.90.550.10">
    <property type="entry name" value="Spore Coat Polysaccharide Biosynthesis Protein SpsA, Chain A"/>
    <property type="match status" value="1"/>
</dbReference>
<sequence length="311" mass="33785">MSIAVCTLFEGDYHIGAGALANSLHASGFRGVLWAGWRGALPPWAAAARDDASAPGARRLDVADGFAVVFIPVAPDAHLTYHKADFLDRVFNRLAPSADAAIYLDPDIVIKCPWTVFPAWLDDGLALVEDVNASMPARHPLRLAWTRLLAGRGLSPRRQLDRYYNAGFIGLPRARIGFLDTWRSTIGVVRDVNGALATLKNGDASALFHSADQDALNLALMLDDVPLNAAGPEAMDFAVGGHHLSHAVGTPKPWQARFVRRALDGYPPSTAAKSFHQHVSRPLEIIPPAALRRRRRSLAVAALIARFYRRA</sequence>
<gene>
    <name evidence="1" type="ORF">AW736_03825</name>
</gene>
<reference evidence="1 2" key="1">
    <citation type="submission" date="2016-01" db="EMBL/GenBank/DDBJ databases">
        <title>High potential of lignocellulose degradation of a new Verrucomicrobia species.</title>
        <authorList>
            <person name="Wang Y."/>
            <person name="Shi Y."/>
            <person name="Qiu Z."/>
            <person name="Liu S."/>
            <person name="Yang H."/>
        </authorList>
    </citation>
    <scope>NUCLEOTIDE SEQUENCE [LARGE SCALE GENOMIC DNA]</scope>
    <source>
        <strain evidence="1 2">TSB47</strain>
    </source>
</reference>
<keyword evidence="2" id="KW-1185">Reference proteome</keyword>
<dbReference type="STRING" id="1184151.AW736_03825"/>
<name>A0A178IQB6_9BACT</name>
<proteinExistence type="predicted"/>
<dbReference type="SUPFAM" id="SSF53448">
    <property type="entry name" value="Nucleotide-diphospho-sugar transferases"/>
    <property type="match status" value="1"/>
</dbReference>
<comment type="caution">
    <text evidence="1">The sequence shown here is derived from an EMBL/GenBank/DDBJ whole genome shotgun (WGS) entry which is preliminary data.</text>
</comment>
<dbReference type="EMBL" id="LRRQ01000030">
    <property type="protein sequence ID" value="OAM91346.1"/>
    <property type="molecule type" value="Genomic_DNA"/>
</dbReference>
<evidence type="ECO:0000313" key="1">
    <source>
        <dbReference type="EMBL" id="OAM91346.1"/>
    </source>
</evidence>
<protein>
    <submittedName>
        <fullName evidence="1">Uncharacterized protein</fullName>
    </submittedName>
</protein>
<dbReference type="AlphaFoldDB" id="A0A178IQB6"/>
<evidence type="ECO:0000313" key="2">
    <source>
        <dbReference type="Proteomes" id="UP000078486"/>
    </source>
</evidence>
<accession>A0A178IQB6</accession>